<keyword evidence="6 8" id="KW-0472">Membrane</keyword>
<evidence type="ECO:0000256" key="8">
    <source>
        <dbReference type="PROSITE-ProRule" id="PRU01360"/>
    </source>
</evidence>
<evidence type="ECO:0000256" key="4">
    <source>
        <dbReference type="ARBA" id="ARBA00022692"/>
    </source>
</evidence>
<keyword evidence="14" id="KW-0675">Receptor</keyword>
<dbReference type="Pfam" id="PF00593">
    <property type="entry name" value="TonB_dep_Rec_b-barrel"/>
    <property type="match status" value="1"/>
</dbReference>
<evidence type="ECO:0000256" key="3">
    <source>
        <dbReference type="ARBA" id="ARBA00022452"/>
    </source>
</evidence>
<name>A0A6I4UPS7_9SPHN</name>
<dbReference type="InterPro" id="IPR000531">
    <property type="entry name" value="Beta-barrel_TonB"/>
</dbReference>
<evidence type="ECO:0000256" key="1">
    <source>
        <dbReference type="ARBA" id="ARBA00004571"/>
    </source>
</evidence>
<comment type="caution">
    <text evidence="14">The sequence shown here is derived from an EMBL/GenBank/DDBJ whole genome shotgun (WGS) entry which is preliminary data.</text>
</comment>
<dbReference type="AlphaFoldDB" id="A0A6I4UPS7"/>
<organism evidence="14 15">
    <name type="scientific">Erythrobacter ramosus</name>
    <dbReference type="NCBI Taxonomy" id="35811"/>
    <lineage>
        <taxon>Bacteria</taxon>
        <taxon>Pseudomonadati</taxon>
        <taxon>Pseudomonadota</taxon>
        <taxon>Alphaproteobacteria</taxon>
        <taxon>Sphingomonadales</taxon>
        <taxon>Erythrobacteraceae</taxon>
        <taxon>Erythrobacter/Porphyrobacter group</taxon>
        <taxon>Erythrobacter</taxon>
    </lineage>
</organism>
<dbReference type="Proteomes" id="UP000548685">
    <property type="component" value="Unassembled WGS sequence"/>
</dbReference>
<dbReference type="InterPro" id="IPR012910">
    <property type="entry name" value="Plug_dom"/>
</dbReference>
<keyword evidence="4 8" id="KW-0812">Transmembrane</keyword>
<comment type="similarity">
    <text evidence="8 9">Belongs to the TonB-dependent receptor family.</text>
</comment>
<dbReference type="EMBL" id="JACICE010000003">
    <property type="protein sequence ID" value="MBB3776755.1"/>
    <property type="molecule type" value="Genomic_DNA"/>
</dbReference>
<dbReference type="InterPro" id="IPR037066">
    <property type="entry name" value="Plug_dom_sf"/>
</dbReference>
<evidence type="ECO:0000256" key="7">
    <source>
        <dbReference type="ARBA" id="ARBA00023237"/>
    </source>
</evidence>
<dbReference type="InterPro" id="IPR036942">
    <property type="entry name" value="Beta-barrel_TonB_sf"/>
</dbReference>
<evidence type="ECO:0000313" key="15">
    <source>
        <dbReference type="Proteomes" id="UP000430021"/>
    </source>
</evidence>
<keyword evidence="5 9" id="KW-0798">TonB box</keyword>
<evidence type="ECO:0000313" key="16">
    <source>
        <dbReference type="Proteomes" id="UP000548685"/>
    </source>
</evidence>
<evidence type="ECO:0000259" key="11">
    <source>
        <dbReference type="Pfam" id="PF00593"/>
    </source>
</evidence>
<dbReference type="Gene3D" id="2.40.170.20">
    <property type="entry name" value="TonB-dependent receptor, beta-barrel domain"/>
    <property type="match status" value="1"/>
</dbReference>
<sequence length="986" mass="105290">MQRFHKASLLAGTIMAGAVFATPAYAQTETVSGSAEETTETTSILVTGSRIQRSDLNSTSPVTVVSSEEFRLTGAVNVEQVLNTLPQVLPGVTGFSNNPGNGAVTLNMRNLGATRTLVLVNGRRWMFYDTNQIVDLNTIPQFLLGGVELSTGGGSAVYGSDAIAGVVNFNLRDIEGLEVGGSYSLTGRGDAARYQFNAAIGSAFDDGRGAVTMFANYTRRDPVFQDARVFSERAAGDGCIVPGSTGRGDIGTPFPSGIAVGTCIARGGELGFVPQGSATTPTGTFNAGPTGAQSTYIFNPTGGGSRLFQDPGDLFNFAPDNYLQLPQERYLIGAYGHYEFTDGIEAYSELSFVRNDVATELAPTPAGVSAPLFVNSPFFNDQTRALLNQNPADATRGALYRNTQVNFRFQDIGSRNSDFNREAFRVLGGVRGGITDNINFDAYYSYSRTTNTNIQQGNIARSRFINALTTEFVPGSTTQLRCADAAARAAGCVPLNIFGTGLADPAALRYLAIQATNITTSDMKNAVASVSGTLFNLGTGADDIGFAFGGEYRAVSSEFIPDTFLSSGDVLGFNAGLPTSGGYNVKEVFGEVRVPVIEDGFVNALEFTGAFRYSDYSLQRVGGTWTYNVGGEFSPVEGIRFRGMYSRAVRAPNVQDLFGGASTGFPGATDPCSDRGPVAERTAALRAFCIQSGVPDAAVFTRAVQPNAQIQADFGGNPDVGEETSDTYTAGVVIQPGFIPRLNIAIDYFNIKVEDTINTRLGGLGSALSLCFNTVRNLQDPACSAFVGKRNTGTGALGLNSGGLNPSLVQDNVGRLATAGIDLQIDYSLPLFNGDLSVMFLATWLDEFRNTPVALLPLRENIVEGTYGLPDYRHNMRVTYEQGPLTASVRWRYEGATEDFRVQNTFSGNDRIPNNALPLRSIPAWNYFDLALGLDVDERMTINAGVNNLLDKAPPVLGAQAEQGNTLPSFFDVLGRDFFVGVNFRF</sequence>
<dbReference type="PANTHER" id="PTHR47234:SF2">
    <property type="entry name" value="TONB-DEPENDENT RECEPTOR"/>
    <property type="match status" value="1"/>
</dbReference>
<comment type="subcellular location">
    <subcellularLocation>
        <location evidence="1 8">Cell outer membrane</location>
        <topology evidence="1 8">Multi-pass membrane protein</topology>
    </subcellularLocation>
</comment>
<dbReference type="PANTHER" id="PTHR47234">
    <property type="match status" value="1"/>
</dbReference>
<protein>
    <submittedName>
        <fullName evidence="13">Outer membrane receptor protein involved in Fe transport</fullName>
    </submittedName>
    <submittedName>
        <fullName evidence="14">TonB-dependent receptor</fullName>
    </submittedName>
</protein>
<reference evidence="14 15" key="1">
    <citation type="submission" date="2019-12" db="EMBL/GenBank/DDBJ databases">
        <title>Genomic-based taxomic classification of the family Erythrobacteraceae.</title>
        <authorList>
            <person name="Xu L."/>
        </authorList>
    </citation>
    <scope>NUCLEOTIDE SEQUENCE [LARGE SCALE GENOMIC DNA]</scope>
    <source>
        <strain evidence="14 15">JCM 10282</strain>
    </source>
</reference>
<dbReference type="Pfam" id="PF07715">
    <property type="entry name" value="Plug"/>
    <property type="match status" value="1"/>
</dbReference>
<keyword evidence="2 8" id="KW-0813">Transport</keyword>
<proteinExistence type="inferred from homology"/>
<evidence type="ECO:0000256" key="2">
    <source>
        <dbReference type="ARBA" id="ARBA00022448"/>
    </source>
</evidence>
<evidence type="ECO:0000259" key="12">
    <source>
        <dbReference type="Pfam" id="PF07715"/>
    </source>
</evidence>
<evidence type="ECO:0000313" key="14">
    <source>
        <dbReference type="EMBL" id="MXP39609.1"/>
    </source>
</evidence>
<evidence type="ECO:0000313" key="13">
    <source>
        <dbReference type="EMBL" id="MBB3776755.1"/>
    </source>
</evidence>
<feature type="signal peptide" evidence="10">
    <location>
        <begin position="1"/>
        <end position="26"/>
    </location>
</feature>
<dbReference type="EMBL" id="WTYB01000003">
    <property type="protein sequence ID" value="MXP39609.1"/>
    <property type="molecule type" value="Genomic_DNA"/>
</dbReference>
<dbReference type="InterPro" id="IPR039426">
    <property type="entry name" value="TonB-dep_rcpt-like"/>
</dbReference>
<feature type="domain" description="TonB-dependent receptor plug" evidence="12">
    <location>
        <begin position="57"/>
        <end position="166"/>
    </location>
</feature>
<evidence type="ECO:0000256" key="10">
    <source>
        <dbReference type="SAM" id="SignalP"/>
    </source>
</evidence>
<reference evidence="13 16" key="2">
    <citation type="submission" date="2020-08" db="EMBL/GenBank/DDBJ databases">
        <title>Genomic Encyclopedia of Type Strains, Phase IV (KMG-IV): sequencing the most valuable type-strain genomes for metagenomic binning, comparative biology and taxonomic classification.</title>
        <authorList>
            <person name="Goeker M."/>
        </authorList>
    </citation>
    <scope>NUCLEOTIDE SEQUENCE [LARGE SCALE GENOMIC DNA]</scope>
    <source>
        <strain evidence="13 16">DSM 8510</strain>
    </source>
</reference>
<evidence type="ECO:0000256" key="6">
    <source>
        <dbReference type="ARBA" id="ARBA00023136"/>
    </source>
</evidence>
<keyword evidence="10" id="KW-0732">Signal</keyword>
<keyword evidence="16" id="KW-1185">Reference proteome</keyword>
<dbReference type="Proteomes" id="UP000430021">
    <property type="component" value="Unassembled WGS sequence"/>
</dbReference>
<gene>
    <name evidence="13" type="ORF">FHS52_002747</name>
    <name evidence="14" type="ORF">GRI59_13450</name>
</gene>
<evidence type="ECO:0000256" key="5">
    <source>
        <dbReference type="ARBA" id="ARBA00023077"/>
    </source>
</evidence>
<dbReference type="PROSITE" id="PS52016">
    <property type="entry name" value="TONB_DEPENDENT_REC_3"/>
    <property type="match status" value="1"/>
</dbReference>
<feature type="domain" description="TonB-dependent receptor-like beta-barrel" evidence="11">
    <location>
        <begin position="388"/>
        <end position="949"/>
    </location>
</feature>
<dbReference type="Gene3D" id="2.170.130.10">
    <property type="entry name" value="TonB-dependent receptor, plug domain"/>
    <property type="match status" value="1"/>
</dbReference>
<dbReference type="OrthoDB" id="7051241at2"/>
<dbReference type="RefSeq" id="WP_160761759.1">
    <property type="nucleotide sequence ID" value="NZ_BAAADZ010000011.1"/>
</dbReference>
<keyword evidence="7 8" id="KW-0998">Cell outer membrane</keyword>
<keyword evidence="3 8" id="KW-1134">Transmembrane beta strand</keyword>
<accession>A0A6I4UPS7</accession>
<feature type="chain" id="PRO_5026358682" evidence="10">
    <location>
        <begin position="27"/>
        <end position="986"/>
    </location>
</feature>
<evidence type="ECO:0000256" key="9">
    <source>
        <dbReference type="RuleBase" id="RU003357"/>
    </source>
</evidence>
<dbReference type="SUPFAM" id="SSF56935">
    <property type="entry name" value="Porins"/>
    <property type="match status" value="1"/>
</dbReference>
<dbReference type="GO" id="GO:0009279">
    <property type="term" value="C:cell outer membrane"/>
    <property type="evidence" value="ECO:0007669"/>
    <property type="project" value="UniProtKB-SubCell"/>
</dbReference>